<dbReference type="SUPFAM" id="SSF57850">
    <property type="entry name" value="RING/U-box"/>
    <property type="match status" value="1"/>
</dbReference>
<evidence type="ECO:0000256" key="1">
    <source>
        <dbReference type="SAM" id="MobiDB-lite"/>
    </source>
</evidence>
<dbReference type="Proteomes" id="UP000195570">
    <property type="component" value="Unassembled WGS sequence"/>
</dbReference>
<dbReference type="GO" id="GO:0005737">
    <property type="term" value="C:cytoplasm"/>
    <property type="evidence" value="ECO:0007669"/>
    <property type="project" value="TreeGrafter"/>
</dbReference>
<dbReference type="Gene3D" id="3.30.40.10">
    <property type="entry name" value="Zinc/RING finger domain, C3HC4 (zinc finger)"/>
    <property type="match status" value="1"/>
</dbReference>
<dbReference type="VEuPathDB" id="TriTrypDB:TEOVI_000441700"/>
<dbReference type="InterPro" id="IPR013083">
    <property type="entry name" value="Znf_RING/FYVE/PHD"/>
</dbReference>
<comment type="caution">
    <text evidence="2">The sequence shown here is derived from an EMBL/GenBank/DDBJ whole genome shotgun (WGS) entry which is preliminary data.</text>
</comment>
<gene>
    <name evidence="2" type="ORF">TEOVI_000441700</name>
</gene>
<feature type="region of interest" description="Disordered" evidence="1">
    <location>
        <begin position="92"/>
        <end position="121"/>
    </location>
</feature>
<feature type="compositionally biased region" description="Polar residues" evidence="1">
    <location>
        <begin position="936"/>
        <end position="947"/>
    </location>
</feature>
<dbReference type="InterPro" id="IPR015943">
    <property type="entry name" value="WD40/YVTN_repeat-like_dom_sf"/>
</dbReference>
<feature type="region of interest" description="Disordered" evidence="1">
    <location>
        <begin position="932"/>
        <end position="951"/>
    </location>
</feature>
<feature type="compositionally biased region" description="Polar residues" evidence="1">
    <location>
        <begin position="756"/>
        <end position="770"/>
    </location>
</feature>
<organism evidence="2 3">
    <name type="scientific">Trypanosoma equiperdum</name>
    <dbReference type="NCBI Taxonomy" id="5694"/>
    <lineage>
        <taxon>Eukaryota</taxon>
        <taxon>Discoba</taxon>
        <taxon>Euglenozoa</taxon>
        <taxon>Kinetoplastea</taxon>
        <taxon>Metakinetoplastina</taxon>
        <taxon>Trypanosomatida</taxon>
        <taxon>Trypanosomatidae</taxon>
        <taxon>Trypanosoma</taxon>
    </lineage>
</organism>
<dbReference type="PANTHER" id="PTHR16453">
    <property type="entry name" value="WD40 DOMAIN-CONTAINING PROTEIN MIO FAMILY MEMBER"/>
    <property type="match status" value="1"/>
</dbReference>
<protein>
    <submittedName>
        <fullName evidence="2">WD40 repeat-containing protein</fullName>
    </submittedName>
</protein>
<evidence type="ECO:0000313" key="3">
    <source>
        <dbReference type="Proteomes" id="UP000195570"/>
    </source>
</evidence>
<reference evidence="2" key="1">
    <citation type="submission" date="2016-09" db="EMBL/GenBank/DDBJ databases">
        <authorList>
            <person name="Hebert L."/>
            <person name="Moumen B."/>
        </authorList>
    </citation>
    <scope>NUCLEOTIDE SEQUENCE [LARGE SCALE GENOMIC DNA]</scope>
    <source>
        <strain evidence="2">OVI</strain>
    </source>
</reference>
<name>A0A1G4IJZ7_TRYEQ</name>
<accession>A0A1G4IJZ7</accession>
<dbReference type="CDD" id="cd16693">
    <property type="entry name" value="mRING-H2-C3H3C2_WDR24"/>
    <property type="match status" value="1"/>
</dbReference>
<sequence>MNESHMCHQRPVCLNAFTKQPASSLALAPTAAVTHKVNSMKVQPTADALKSKITLNEGLTCIDFQPGRHLLAIGCTKVVHILEVKQLAEGNQSFTPTRSDSGKRGGAESEAFQSSHLPHSSGHMGLRQCGTFCNISKVEAVAWYPDTGEDVLAFVQRNRNITILFDTISVKSNRRVTKQWIHKASDRCLISSMEAGSSLSSTAVVNALNATCTPIFGGSAPEVPHPTFHAKRDREGRGMVEVIIPTGHNHVERIAWDPHNAYTLALAADATHFELWHIPVVDDHVHMPRLILRPPAHDERSTTRSVAFSPSNPNLIVVAVQLTNAGKVMIYDRRHVEVPRCVTTMGPCFAASFHPVYCDLLAVCCRKTKAKTDSRVQFFRVMDEMRPVGVLKLPAPASVDSGATTFHSTGANSAWPVTEQNILPPIDTVDPLNRLRWRPAVKGSQGTAVDVTVDSAEAIIDKISSQLWFATTSINGQEVSVWDASNVFCPIFSIKSISNRRNVSQRERTLREPTDCVWVNALTLVCVFKDGEVELISLFDEATESNETLFRCASETTTTSDPSSDTTINKMVDPGTFSLAAVLPTAAIVPDFFGQCLVVRNSSSALREYYANAIRADKGKILELMLLEYGAEWGSSISGDGITSSSAASFPISGTSSSTGLGAVSRGLRGTTRIAPVAQTPADRSQSSQINATFRHSHTRPLLPNSGSSVDRSRSPFVLGAETPGVATAGVASAAGRRHESLFPFLISLALQAQTTSTPRDNLPTTSAPAASSGDVLELAPDREKQQEEPHRTTASHVITAPPRRSNSTSHNGCADICYEKSPDGNARTVGMRPSHNAFLRQERQQMPAMSPSTPKIPCADILELVLPAVLCPNSASIISPLSLMGSGSDYSRCMLPNAGVAPGSCKSSEVLNSPLSDLPYTRGVPYSFREYGASGRSTSPRSSAVASPTGLPKHSLAQPLLLGVKSHVNPVIEHHIISSDMPNLTYVERLSEHDAFVRYAREWDVGYDVARKMISDRYSVRCSTDNTEYEERKEGQYLANKRHVDRRFARLMAHNAKVCFIHERTMRLKVGAYSREGIANSSCETEERGLCNDLNSFAGQSADIRGSLWASAKEIWRNHNVPYIASHVALLLDYASLTGDVQFCTVLYLLFCLWWEQRHGSMLSHPCPFLPSANANAREGHNRKSSQSAVTTSEVGGCSPQRWRLRALQWVEQYASRLYAMKLYVPINELLLVVPHVLGDSNSGLPRSEEIAQKLFTYLYCGVCRKTEIVPHHTMREKLGYLPSSLSEQLSLGRSGGEDDRQAKTDHSSDECTETCDSSGDSTPLSSMRSSSSSLSALDGKDTLGSVVGSEVIASERMKPTSAASYAGNEPSICGPVTYRNAVCRSCTSNSLMTCMICEEEVEGMYMWLRCCGHGGHVQHIEEWLSISNECPLCGVPIMMKE</sequence>
<dbReference type="GeneID" id="92378357"/>
<dbReference type="RefSeq" id="XP_067083291.1">
    <property type="nucleotide sequence ID" value="XM_067227190.1"/>
</dbReference>
<dbReference type="PANTHER" id="PTHR16453:SF13">
    <property type="entry name" value="WD REPEAT PROTEIN MIO ZINC-RIBBON LIKE DOMAIN-CONTAINING PROTEIN"/>
    <property type="match status" value="1"/>
</dbReference>
<feature type="region of interest" description="Disordered" evidence="1">
    <location>
        <begin position="1291"/>
        <end position="1339"/>
    </location>
</feature>
<proteinExistence type="predicted"/>
<keyword evidence="3" id="KW-1185">Reference proteome</keyword>
<feature type="compositionally biased region" description="Basic and acidic residues" evidence="1">
    <location>
        <begin position="1297"/>
        <end position="1311"/>
    </location>
</feature>
<feature type="compositionally biased region" description="Low complexity" evidence="1">
    <location>
        <begin position="1323"/>
        <end position="1339"/>
    </location>
</feature>
<dbReference type="Gene3D" id="2.130.10.10">
    <property type="entry name" value="YVTN repeat-like/Quinoprotein amine dehydrogenase"/>
    <property type="match status" value="1"/>
</dbReference>
<feature type="compositionally biased region" description="Basic and acidic residues" evidence="1">
    <location>
        <begin position="780"/>
        <end position="792"/>
    </location>
</feature>
<dbReference type="SUPFAM" id="SSF50978">
    <property type="entry name" value="WD40 repeat-like"/>
    <property type="match status" value="1"/>
</dbReference>
<dbReference type="InterPro" id="IPR036322">
    <property type="entry name" value="WD40_repeat_dom_sf"/>
</dbReference>
<dbReference type="EMBL" id="CZPT02001916">
    <property type="protein sequence ID" value="SCU72833.1"/>
    <property type="molecule type" value="Genomic_DNA"/>
</dbReference>
<dbReference type="InterPro" id="IPR037593">
    <property type="entry name" value="MIOS/Sea4"/>
</dbReference>
<feature type="region of interest" description="Disordered" evidence="1">
    <location>
        <begin position="756"/>
        <end position="811"/>
    </location>
</feature>
<evidence type="ECO:0000313" key="2">
    <source>
        <dbReference type="EMBL" id="SCU72833.1"/>
    </source>
</evidence>